<feature type="transmembrane region" description="Helical" evidence="2">
    <location>
        <begin position="12"/>
        <end position="32"/>
    </location>
</feature>
<proteinExistence type="predicted"/>
<name>A0ABU1U812_9MICC</name>
<dbReference type="PANTHER" id="PTHR34351">
    <property type="entry name" value="SLR1927 PROTEIN-RELATED"/>
    <property type="match status" value="1"/>
</dbReference>
<protein>
    <submittedName>
        <fullName evidence="4">Uncharacterized protein (DUF58 family)</fullName>
    </submittedName>
</protein>
<evidence type="ECO:0000259" key="3">
    <source>
        <dbReference type="Pfam" id="PF01882"/>
    </source>
</evidence>
<feature type="region of interest" description="Disordered" evidence="1">
    <location>
        <begin position="365"/>
        <end position="399"/>
    </location>
</feature>
<evidence type="ECO:0000313" key="4">
    <source>
        <dbReference type="EMBL" id="MDR7081296.1"/>
    </source>
</evidence>
<sequence>MALMSRFPRHIFTSRGWGLLGAGAVFLLAAQVLGRRDLLALAILLFVLPLLSLAGTRLLKPNFQVYREFSPGSVETSATTTVRLAVARTGTGTGHALMEERLPARFGESPVFRFPARSAAGGTSRYEYHLRSGKRGQFVIGPVTAEFSDPFGLSLHRHAIDDGDLLTVTPAAVDLPVTGLAGARGHDGVTSTRIRANPSDDDVMTREYRHGDPMRRVHWAATARHGELMVRQEESVTTPEATIILDQRFPAFTRGGFAAGSGPRAAQHPAGAGSRGTEDRGAGHRGGPGSDHEPLTSDTFEWAVTAAMSIGAHLAERNYSLRFLDAAGEPAFQHSPSAHEPDAEEYAGAAGLQSVAESLAAIQLTGSHHLRRDPREAVSPRTPGRHPAGGDAGPQPFDDRLMDKLAAHRLRGPVLAILGSLTPAEARALAPAAGFAANAFALLITERARDLDDVLETLRLGGWRAVAVSPSTPLPAAWTAFDEGGTAPLAAAADVRRGAGVRR</sequence>
<dbReference type="RefSeq" id="WP_310050400.1">
    <property type="nucleotide sequence ID" value="NZ_JAVDVQ010000002.1"/>
</dbReference>
<feature type="domain" description="DUF58" evidence="3">
    <location>
        <begin position="205"/>
        <end position="245"/>
    </location>
</feature>
<evidence type="ECO:0000256" key="1">
    <source>
        <dbReference type="SAM" id="MobiDB-lite"/>
    </source>
</evidence>
<keyword evidence="2" id="KW-0812">Transmembrane</keyword>
<evidence type="ECO:0000256" key="2">
    <source>
        <dbReference type="SAM" id="Phobius"/>
    </source>
</evidence>
<dbReference type="EMBL" id="JAVDVQ010000002">
    <property type="protein sequence ID" value="MDR7081296.1"/>
    <property type="molecule type" value="Genomic_DNA"/>
</dbReference>
<dbReference type="Pfam" id="PF01882">
    <property type="entry name" value="DUF58"/>
    <property type="match status" value="1"/>
</dbReference>
<evidence type="ECO:0000313" key="5">
    <source>
        <dbReference type="Proteomes" id="UP001252243"/>
    </source>
</evidence>
<keyword evidence="5" id="KW-1185">Reference proteome</keyword>
<dbReference type="PANTHER" id="PTHR34351:SF1">
    <property type="entry name" value="SLR1927 PROTEIN"/>
    <property type="match status" value="1"/>
</dbReference>
<keyword evidence="2" id="KW-1133">Transmembrane helix</keyword>
<keyword evidence="2" id="KW-0472">Membrane</keyword>
<feature type="transmembrane region" description="Helical" evidence="2">
    <location>
        <begin position="38"/>
        <end position="59"/>
    </location>
</feature>
<comment type="caution">
    <text evidence="4">The sequence shown here is derived from an EMBL/GenBank/DDBJ whole genome shotgun (WGS) entry which is preliminary data.</text>
</comment>
<organism evidence="4 5">
    <name type="scientific">Arthrobacter ginsengisoli</name>
    <dbReference type="NCBI Taxonomy" id="1356565"/>
    <lineage>
        <taxon>Bacteria</taxon>
        <taxon>Bacillati</taxon>
        <taxon>Actinomycetota</taxon>
        <taxon>Actinomycetes</taxon>
        <taxon>Micrococcales</taxon>
        <taxon>Micrococcaceae</taxon>
        <taxon>Arthrobacter</taxon>
    </lineage>
</organism>
<dbReference type="InterPro" id="IPR002881">
    <property type="entry name" value="DUF58"/>
</dbReference>
<feature type="region of interest" description="Disordered" evidence="1">
    <location>
        <begin position="255"/>
        <end position="296"/>
    </location>
</feature>
<gene>
    <name evidence="4" type="ORF">J2X01_000573</name>
</gene>
<reference evidence="4 5" key="1">
    <citation type="submission" date="2023-07" db="EMBL/GenBank/DDBJ databases">
        <title>Sorghum-associated microbial communities from plants grown in Nebraska, USA.</title>
        <authorList>
            <person name="Schachtman D."/>
        </authorList>
    </citation>
    <scope>NUCLEOTIDE SEQUENCE [LARGE SCALE GENOMIC DNA]</scope>
    <source>
        <strain evidence="4 5">BE167</strain>
    </source>
</reference>
<accession>A0ABU1U812</accession>
<dbReference type="Proteomes" id="UP001252243">
    <property type="component" value="Unassembled WGS sequence"/>
</dbReference>